<evidence type="ECO:0000256" key="1">
    <source>
        <dbReference type="SAM" id="SignalP"/>
    </source>
</evidence>
<dbReference type="PROSITE" id="PS51257">
    <property type="entry name" value="PROKAR_LIPOPROTEIN"/>
    <property type="match status" value="1"/>
</dbReference>
<dbReference type="InterPro" id="IPR032710">
    <property type="entry name" value="NTF2-like_dom_sf"/>
</dbReference>
<sequence length="202" mass="23814">MKLLHAFLIATLFLSLIFMTGCTTKSNSMIHTQTVPDDKYNAALEWTDPSNHEVPAEGSDSEAEMLNRVRALFTNYTEENLRENVTRVYAEEVYFRDAFKQFARSTEIRDYFVHGLKPLKAAEFEFRRIIRSGDEFYIDWLMRLDFEKTPDGSWEESIGMTHMRFNADGKIIFHQDYWDPTDIVYKRIPVAKQLINFVKKKM</sequence>
<dbReference type="EMBL" id="QHJQ01000006">
    <property type="protein sequence ID" value="PXA03919.1"/>
    <property type="molecule type" value="Genomic_DNA"/>
</dbReference>
<evidence type="ECO:0000259" key="2">
    <source>
        <dbReference type="Pfam" id="PF12680"/>
    </source>
</evidence>
<gene>
    <name evidence="3" type="ORF">DDZ13_09780</name>
</gene>
<feature type="domain" description="SnoaL-like" evidence="2">
    <location>
        <begin position="69"/>
        <end position="173"/>
    </location>
</feature>
<feature type="chain" id="PRO_5016334522" description="SnoaL-like domain-containing protein" evidence="1">
    <location>
        <begin position="21"/>
        <end position="202"/>
    </location>
</feature>
<accession>A0A317ZJG9</accession>
<keyword evidence="1" id="KW-0732">Signal</keyword>
<comment type="caution">
    <text evidence="3">The sequence shown here is derived from an EMBL/GenBank/DDBJ whole genome shotgun (WGS) entry which is preliminary data.</text>
</comment>
<proteinExistence type="predicted"/>
<protein>
    <recommendedName>
        <fullName evidence="2">SnoaL-like domain-containing protein</fullName>
    </recommendedName>
</protein>
<dbReference type="InParanoid" id="A0A317ZJG9"/>
<keyword evidence="4" id="KW-1185">Reference proteome</keyword>
<dbReference type="InterPro" id="IPR037401">
    <property type="entry name" value="SnoaL-like"/>
</dbReference>
<organism evidence="3 4">
    <name type="scientific">Coraliomargarita sinensis</name>
    <dbReference type="NCBI Taxonomy" id="2174842"/>
    <lineage>
        <taxon>Bacteria</taxon>
        <taxon>Pseudomonadati</taxon>
        <taxon>Verrucomicrobiota</taxon>
        <taxon>Opitutia</taxon>
        <taxon>Puniceicoccales</taxon>
        <taxon>Coraliomargaritaceae</taxon>
        <taxon>Coraliomargarita</taxon>
    </lineage>
</organism>
<dbReference type="Proteomes" id="UP000247099">
    <property type="component" value="Unassembled WGS sequence"/>
</dbReference>
<evidence type="ECO:0000313" key="4">
    <source>
        <dbReference type="Proteomes" id="UP000247099"/>
    </source>
</evidence>
<dbReference type="Pfam" id="PF12680">
    <property type="entry name" value="SnoaL_2"/>
    <property type="match status" value="1"/>
</dbReference>
<dbReference type="SUPFAM" id="SSF54427">
    <property type="entry name" value="NTF2-like"/>
    <property type="match status" value="1"/>
</dbReference>
<reference evidence="3 4" key="1">
    <citation type="submission" date="2018-05" db="EMBL/GenBank/DDBJ databases">
        <title>Coraliomargarita sinensis sp. nov., isolated from a marine solar saltern.</title>
        <authorList>
            <person name="Zhou L.Y."/>
        </authorList>
    </citation>
    <scope>NUCLEOTIDE SEQUENCE [LARGE SCALE GENOMIC DNA]</scope>
    <source>
        <strain evidence="3 4">WN38</strain>
    </source>
</reference>
<feature type="signal peptide" evidence="1">
    <location>
        <begin position="1"/>
        <end position="20"/>
    </location>
</feature>
<dbReference type="AlphaFoldDB" id="A0A317ZJG9"/>
<evidence type="ECO:0000313" key="3">
    <source>
        <dbReference type="EMBL" id="PXA03919.1"/>
    </source>
</evidence>
<dbReference type="Gene3D" id="3.10.450.50">
    <property type="match status" value="1"/>
</dbReference>
<name>A0A317ZJG9_9BACT</name>